<dbReference type="AlphaFoldDB" id="A0AAV2GZW6"/>
<evidence type="ECO:0000256" key="2">
    <source>
        <dbReference type="ARBA" id="ARBA00023015"/>
    </source>
</evidence>
<evidence type="ECO:0000313" key="9">
    <source>
        <dbReference type="Proteomes" id="UP001497516"/>
    </source>
</evidence>
<keyword evidence="5" id="KW-0539">Nucleus</keyword>
<feature type="domain" description="TF-B3" evidence="7">
    <location>
        <begin position="13"/>
        <end position="110"/>
    </location>
</feature>
<comment type="subcellular location">
    <subcellularLocation>
        <location evidence="1">Nucleus</location>
    </subcellularLocation>
</comment>
<dbReference type="Gene3D" id="2.40.330.10">
    <property type="entry name" value="DNA-binding pseudobarrel domain"/>
    <property type="match status" value="2"/>
</dbReference>
<proteinExistence type="predicted"/>
<dbReference type="SMART" id="SM01019">
    <property type="entry name" value="B3"/>
    <property type="match status" value="2"/>
</dbReference>
<evidence type="ECO:0000256" key="6">
    <source>
        <dbReference type="SAM" id="MobiDB-lite"/>
    </source>
</evidence>
<keyword evidence="3" id="KW-0238">DNA-binding</keyword>
<keyword evidence="4" id="KW-0804">Transcription</keyword>
<evidence type="ECO:0000259" key="7">
    <source>
        <dbReference type="PROSITE" id="PS50863"/>
    </source>
</evidence>
<accession>A0AAV2GZW6</accession>
<feature type="domain" description="TF-B3" evidence="7">
    <location>
        <begin position="206"/>
        <end position="305"/>
    </location>
</feature>
<dbReference type="InterPro" id="IPR015300">
    <property type="entry name" value="DNA-bd_pseudobarrel_sf"/>
</dbReference>
<evidence type="ECO:0000256" key="1">
    <source>
        <dbReference type="ARBA" id="ARBA00004123"/>
    </source>
</evidence>
<dbReference type="Proteomes" id="UP001497516">
    <property type="component" value="Chromosome 9"/>
</dbReference>
<organism evidence="8 9">
    <name type="scientific">Linum trigynum</name>
    <dbReference type="NCBI Taxonomy" id="586398"/>
    <lineage>
        <taxon>Eukaryota</taxon>
        <taxon>Viridiplantae</taxon>
        <taxon>Streptophyta</taxon>
        <taxon>Embryophyta</taxon>
        <taxon>Tracheophyta</taxon>
        <taxon>Spermatophyta</taxon>
        <taxon>Magnoliopsida</taxon>
        <taxon>eudicotyledons</taxon>
        <taxon>Gunneridae</taxon>
        <taxon>Pentapetalae</taxon>
        <taxon>rosids</taxon>
        <taxon>fabids</taxon>
        <taxon>Malpighiales</taxon>
        <taxon>Linaceae</taxon>
        <taxon>Linum</taxon>
    </lineage>
</organism>
<dbReference type="GO" id="GO:0005634">
    <property type="term" value="C:nucleus"/>
    <property type="evidence" value="ECO:0007669"/>
    <property type="project" value="UniProtKB-SubCell"/>
</dbReference>
<evidence type="ECO:0000256" key="5">
    <source>
        <dbReference type="ARBA" id="ARBA00023242"/>
    </source>
</evidence>
<dbReference type="PANTHER" id="PTHR31920:SF37">
    <property type="entry name" value="B3 DOMAIN-CONTAINING TRANSCRIPTION FACTOR VRN1"/>
    <property type="match status" value="1"/>
</dbReference>
<name>A0AAV2GZW6_9ROSI</name>
<keyword evidence="2" id="KW-0805">Transcription regulation</keyword>
<dbReference type="EMBL" id="OZ034822">
    <property type="protein sequence ID" value="CAL1414860.1"/>
    <property type="molecule type" value="Genomic_DNA"/>
</dbReference>
<dbReference type="SUPFAM" id="SSF101936">
    <property type="entry name" value="DNA-binding pseudobarrel domain"/>
    <property type="match status" value="2"/>
</dbReference>
<dbReference type="GO" id="GO:0003677">
    <property type="term" value="F:DNA binding"/>
    <property type="evidence" value="ECO:0007669"/>
    <property type="project" value="UniProtKB-KW"/>
</dbReference>
<dbReference type="CDD" id="cd10017">
    <property type="entry name" value="B3_DNA"/>
    <property type="match status" value="2"/>
</dbReference>
<dbReference type="PROSITE" id="PS50863">
    <property type="entry name" value="B3"/>
    <property type="match status" value="2"/>
</dbReference>
<evidence type="ECO:0000256" key="3">
    <source>
        <dbReference type="ARBA" id="ARBA00023125"/>
    </source>
</evidence>
<dbReference type="InterPro" id="IPR050655">
    <property type="entry name" value="Plant_B3_domain"/>
</dbReference>
<evidence type="ECO:0000313" key="8">
    <source>
        <dbReference type="EMBL" id="CAL1414860.1"/>
    </source>
</evidence>
<feature type="compositionally biased region" description="Polar residues" evidence="6">
    <location>
        <begin position="133"/>
        <end position="144"/>
    </location>
</feature>
<dbReference type="PANTHER" id="PTHR31920">
    <property type="entry name" value="B3 DOMAIN-CONTAINING"/>
    <property type="match status" value="1"/>
</dbReference>
<evidence type="ECO:0000256" key="4">
    <source>
        <dbReference type="ARBA" id="ARBA00023163"/>
    </source>
</evidence>
<dbReference type="InterPro" id="IPR003340">
    <property type="entry name" value="B3_DNA-bd"/>
</dbReference>
<gene>
    <name evidence="8" type="ORF">LTRI10_LOCUS53994</name>
</gene>
<sequence length="306" mass="34489">MAAAAEVNRQSAGFFRVILPTIPYQKKMSLPLKFVVMYGIQLSSTATLKLPNGAVWKIGVKKATDGRIRKAWFTKNWDRFIEHYSIAVGFFLTFQYLGSSEFHVKIFNLTTCSINYPRRGGGRQPIGKGRASTGAQPISPNLGVSSDEEEEDRCEQGEVEKLMNLVKESGIVTGSQFDRILPKHWMQCKKGVEEAILSKPPNRPCFLTLMTCALIRWDSQLMIPAVFVAEHIDDEWQSVKLRVQGKKKQWDVNLKRSGRSKTISMAVKSRKRFVDENGLRVGDVCLFQLVSPAEPVMEVTVFPADE</sequence>
<dbReference type="Pfam" id="PF02362">
    <property type="entry name" value="B3"/>
    <property type="match status" value="2"/>
</dbReference>
<keyword evidence="9" id="KW-1185">Reference proteome</keyword>
<reference evidence="8 9" key="1">
    <citation type="submission" date="2024-04" db="EMBL/GenBank/DDBJ databases">
        <authorList>
            <person name="Fracassetti M."/>
        </authorList>
    </citation>
    <scope>NUCLEOTIDE SEQUENCE [LARGE SCALE GENOMIC DNA]</scope>
</reference>
<feature type="region of interest" description="Disordered" evidence="6">
    <location>
        <begin position="123"/>
        <end position="149"/>
    </location>
</feature>
<protein>
    <recommendedName>
        <fullName evidence="7">TF-B3 domain-containing protein</fullName>
    </recommendedName>
</protein>